<evidence type="ECO:0000259" key="7">
    <source>
        <dbReference type="PROSITE" id="PS51754"/>
    </source>
</evidence>
<feature type="domain" description="OVATE" evidence="7">
    <location>
        <begin position="127"/>
        <end position="187"/>
    </location>
</feature>
<dbReference type="InterPro" id="IPR006458">
    <property type="entry name" value="Ovate_C"/>
</dbReference>
<dbReference type="OrthoDB" id="1928390at2759"/>
<reference evidence="9" key="3">
    <citation type="submission" date="2018-08" db="UniProtKB">
        <authorList>
            <consortium name="EnsemblPlants"/>
        </authorList>
    </citation>
    <scope>IDENTIFICATION</scope>
    <source>
        <strain evidence="9">cv. Bd21</strain>
    </source>
</reference>
<sequence>MHGLIVMLGRWCSGPSWRRTTLQPRAEGAQLAALFPGVPCARTRRFQAQVVARCVLSSTDDDGRHHGLVRGLATYAATANTLYVHDDYVEARRRMRRRRKRSCGGARREQHEINSRMTMETWSRESLAMAVAVEVDSAAPESMVAMVVEKEMYSREDLNALLHGFLQLNSPRHHPLILHAFANLWAPRGGPFCPPFPSESW</sequence>
<dbReference type="PROSITE" id="PS51754">
    <property type="entry name" value="OVATE"/>
    <property type="match status" value="1"/>
</dbReference>
<organism evidence="8">
    <name type="scientific">Brachypodium distachyon</name>
    <name type="common">Purple false brome</name>
    <name type="synonym">Trachynia distachya</name>
    <dbReference type="NCBI Taxonomy" id="15368"/>
    <lineage>
        <taxon>Eukaryota</taxon>
        <taxon>Viridiplantae</taxon>
        <taxon>Streptophyta</taxon>
        <taxon>Embryophyta</taxon>
        <taxon>Tracheophyta</taxon>
        <taxon>Spermatophyta</taxon>
        <taxon>Magnoliopsida</taxon>
        <taxon>Liliopsida</taxon>
        <taxon>Poales</taxon>
        <taxon>Poaceae</taxon>
        <taxon>BOP clade</taxon>
        <taxon>Pooideae</taxon>
        <taxon>Stipodae</taxon>
        <taxon>Brachypodieae</taxon>
        <taxon>Brachypodium</taxon>
    </lineage>
</organism>
<keyword evidence="10" id="KW-1185">Reference proteome</keyword>
<dbReference type="PANTHER" id="PTHR33057">
    <property type="entry name" value="TRANSCRIPTION REPRESSOR OFP7-RELATED"/>
    <property type="match status" value="1"/>
</dbReference>
<comment type="function">
    <text evidence="6">Transcriptional repressor that regulates multiple aspects of plant growth and development.</text>
</comment>
<dbReference type="Proteomes" id="UP000008810">
    <property type="component" value="Chromosome 2"/>
</dbReference>
<evidence type="ECO:0000256" key="2">
    <source>
        <dbReference type="ARBA" id="ARBA00022491"/>
    </source>
</evidence>
<accession>A0A0Q3MPD4</accession>
<dbReference type="Pfam" id="PF04844">
    <property type="entry name" value="Ovate"/>
    <property type="match status" value="1"/>
</dbReference>
<comment type="subcellular location">
    <subcellularLocation>
        <location evidence="1 6">Nucleus</location>
    </subcellularLocation>
</comment>
<gene>
    <name evidence="8" type="ORF">BRADI_2g24002v3</name>
</gene>
<dbReference type="PANTHER" id="PTHR33057:SF32">
    <property type="entry name" value="TRANSCRIPTION REPRESSOR"/>
    <property type="match status" value="1"/>
</dbReference>
<name>A0A0Q3MPD4_BRADI</name>
<reference evidence="8" key="2">
    <citation type="submission" date="2017-06" db="EMBL/GenBank/DDBJ databases">
        <title>WGS assembly of Brachypodium distachyon.</title>
        <authorList>
            <consortium name="The International Brachypodium Initiative"/>
            <person name="Lucas S."/>
            <person name="Harmon-Smith M."/>
            <person name="Lail K."/>
            <person name="Tice H."/>
            <person name="Grimwood J."/>
            <person name="Bruce D."/>
            <person name="Barry K."/>
            <person name="Shu S."/>
            <person name="Lindquist E."/>
            <person name="Wang M."/>
            <person name="Pitluck S."/>
            <person name="Vogel J.P."/>
            <person name="Garvin D.F."/>
            <person name="Mockler T.C."/>
            <person name="Schmutz J."/>
            <person name="Rokhsar D."/>
            <person name="Bevan M.W."/>
        </authorList>
    </citation>
    <scope>NUCLEOTIDE SEQUENCE</scope>
    <source>
        <strain evidence="8">Bd21</strain>
    </source>
</reference>
<keyword evidence="2 6" id="KW-0678">Repressor</keyword>
<evidence type="ECO:0000313" key="9">
    <source>
        <dbReference type="EnsemblPlants" id="KQK06030"/>
    </source>
</evidence>
<dbReference type="EMBL" id="CM000881">
    <property type="protein sequence ID" value="KQK06030.1"/>
    <property type="molecule type" value="Genomic_DNA"/>
</dbReference>
<dbReference type="InterPro" id="IPR038933">
    <property type="entry name" value="Ovate"/>
</dbReference>
<dbReference type="GO" id="GO:0005634">
    <property type="term" value="C:nucleus"/>
    <property type="evidence" value="ECO:0007669"/>
    <property type="project" value="UniProtKB-SubCell"/>
</dbReference>
<evidence type="ECO:0000256" key="6">
    <source>
        <dbReference type="RuleBase" id="RU367028"/>
    </source>
</evidence>
<evidence type="ECO:0000313" key="10">
    <source>
        <dbReference type="Proteomes" id="UP000008810"/>
    </source>
</evidence>
<evidence type="ECO:0000313" key="8">
    <source>
        <dbReference type="EMBL" id="KQK06030.1"/>
    </source>
</evidence>
<dbReference type="STRING" id="15368.A0A0Q3MPD4"/>
<keyword evidence="3 6" id="KW-0805">Transcription regulation</keyword>
<dbReference type="GO" id="GO:0045892">
    <property type="term" value="P:negative regulation of DNA-templated transcription"/>
    <property type="evidence" value="ECO:0007669"/>
    <property type="project" value="UniProtKB-UniRule"/>
</dbReference>
<reference evidence="8 9" key="1">
    <citation type="journal article" date="2010" name="Nature">
        <title>Genome sequencing and analysis of the model grass Brachypodium distachyon.</title>
        <authorList>
            <consortium name="International Brachypodium Initiative"/>
        </authorList>
    </citation>
    <scope>NUCLEOTIDE SEQUENCE [LARGE SCALE GENOMIC DNA]</scope>
    <source>
        <strain evidence="8 9">Bd21</strain>
    </source>
</reference>
<evidence type="ECO:0000256" key="1">
    <source>
        <dbReference type="ARBA" id="ARBA00004123"/>
    </source>
</evidence>
<dbReference type="Gramene" id="KQK06030">
    <property type="protein sequence ID" value="KQK06030"/>
    <property type="gene ID" value="BRADI_2g24002v3"/>
</dbReference>
<keyword evidence="5 6" id="KW-0539">Nucleus</keyword>
<dbReference type="AlphaFoldDB" id="A0A0Q3MPD4"/>
<evidence type="ECO:0000256" key="5">
    <source>
        <dbReference type="ARBA" id="ARBA00023242"/>
    </source>
</evidence>
<keyword evidence="4 6" id="KW-0804">Transcription</keyword>
<dbReference type="EnsemblPlants" id="KQK06030">
    <property type="protein sequence ID" value="KQK06030"/>
    <property type="gene ID" value="BRADI_2g24002v3"/>
</dbReference>
<proteinExistence type="predicted"/>
<evidence type="ECO:0000256" key="4">
    <source>
        <dbReference type="ARBA" id="ARBA00023163"/>
    </source>
</evidence>
<dbReference type="InParanoid" id="A0A0Q3MPD4"/>
<protein>
    <recommendedName>
        <fullName evidence="6">Transcription repressor</fullName>
    </recommendedName>
    <alternativeName>
        <fullName evidence="6">Ovate family protein</fullName>
    </alternativeName>
</protein>
<evidence type="ECO:0000256" key="3">
    <source>
        <dbReference type="ARBA" id="ARBA00023015"/>
    </source>
</evidence>